<keyword evidence="12" id="KW-0456">Lyase</keyword>
<comment type="caution">
    <text evidence="15">The sequence shown here is derived from an EMBL/GenBank/DDBJ whole genome shotgun (WGS) entry which is preliminary data.</text>
</comment>
<feature type="transmembrane region" description="Helical" evidence="14">
    <location>
        <begin position="456"/>
        <end position="480"/>
    </location>
</feature>
<dbReference type="PRINTS" id="PR00800">
    <property type="entry name" value="YHDCRBOXLASE"/>
</dbReference>
<evidence type="ECO:0000256" key="6">
    <source>
        <dbReference type="ARBA" id="ARBA00022692"/>
    </source>
</evidence>
<dbReference type="SUPFAM" id="SSF53383">
    <property type="entry name" value="PLP-dependent transferases"/>
    <property type="match status" value="1"/>
</dbReference>
<feature type="transmembrane region" description="Helical" evidence="14">
    <location>
        <begin position="817"/>
        <end position="840"/>
    </location>
</feature>
<feature type="region of interest" description="Disordered" evidence="13">
    <location>
        <begin position="896"/>
        <end position="959"/>
    </location>
</feature>
<evidence type="ECO:0000256" key="13">
    <source>
        <dbReference type="SAM" id="MobiDB-lite"/>
    </source>
</evidence>
<evidence type="ECO:0000256" key="12">
    <source>
        <dbReference type="ARBA" id="ARBA00023239"/>
    </source>
</evidence>
<reference evidence="15 16" key="1">
    <citation type="journal article" date="2024" name="Microbiol. Resour. Announc.">
        <title>Genome annotations for the ascomycete fungi Trichoderma harzianum, Trichoderma aggressivum, and Purpureocillium lilacinum.</title>
        <authorList>
            <person name="Beijen E.P.W."/>
            <person name="Ohm R.A."/>
        </authorList>
    </citation>
    <scope>NUCLEOTIDE SEQUENCE [LARGE SCALE GENOMIC DNA]</scope>
    <source>
        <strain evidence="15 16">CBS 150709</strain>
    </source>
</reference>
<dbReference type="InterPro" id="IPR015422">
    <property type="entry name" value="PyrdxlP-dep_Trfase_small"/>
</dbReference>
<evidence type="ECO:0000256" key="9">
    <source>
        <dbReference type="ARBA" id="ARBA00022989"/>
    </source>
</evidence>
<comment type="cofactor">
    <cofactor evidence="1">
        <name>pyridoxal 5'-phosphate</name>
        <dbReference type="ChEBI" id="CHEBI:597326"/>
    </cofactor>
</comment>
<feature type="transmembrane region" description="Helical" evidence="14">
    <location>
        <begin position="661"/>
        <end position="683"/>
    </location>
</feature>
<dbReference type="EMBL" id="JAWRVI010000019">
    <property type="protein sequence ID" value="KAK4089516.1"/>
    <property type="molecule type" value="Genomic_DNA"/>
</dbReference>
<dbReference type="Gene3D" id="3.40.640.10">
    <property type="entry name" value="Type I PLP-dependent aspartate aminotransferase-like (Major domain)"/>
    <property type="match status" value="1"/>
</dbReference>
<sequence length="1647" mass="180230">MQAAAASVHPHKPLPPGSAVPAPYLPLLQSSSAFTPCYRPPSPFRFPFSFSSTLALYSTSTVPVTDQTWPLDPRCFFPQPIDLSASSAEERRSLCVSSRCFSTGNDAPPRERAPLYRAVSQVVVKPRSFCDKLTAIEVTRRKTTAAMVPGLKAGLGGLLSLLLLTPADAFYIPGWSIKSYKEGSQLPLLVNKVYSDNTQLQYAYYNLPFVCPPTGKSRAGRGLLSGQSIPLNLGEVLRGDRIMASDMELEMGKDKPCNFLCNRDISRSDLRRAKEMVRDGYVTEWIVDNLPGATSFVTSDKTKKYYAAGFKLGYTELSPTTGKARYFLHNHHTIVIRYRKAPGKAGERGERLVVGFEVYPKSVGRDNRRDGSGCPMDLQHVSGGFELYMAANKTSDLAARYPDSSYYPDALEDDEGEGGSLTIPYTYSVYFREDEGIEWSHRWDLYFVNQEEGSRIHWLAIVNSLIICGLLTGIVMIILAKTIRTDIKAYKDAAVEDGKLRRKKPRSGARSPKEKVPGLLDQGTDVDNDADVSDEDEALEDVTGWKLLHADVFRKPSCGNLLAPLVGSGMQLLFMAIGLVSLSALGILNPSFRGGFISVGVGLFIFAGVFSGYFSARVFKSFDGKNYRGNALVTALLFPGLTFGLVFILNLFVWAQASSTAIPFGTLMAILLLWLCVQVPLVLAGSYYGYVKAGAWEHPTRTASVARQIPNQAWYIKSLQSILLAGLIPFAVIFIELLFVFQSVWQDKSGYYYVFGFLAMVSVILVVTIAEVTVVTIYIQLCSENYHWWWQSFLVGGGSAVWVFGYCIWYYTFKLHISGFVSSLLFFTYSFMACCVYGLLTGTVGFLSAYAFVRRIYGVAGTASAGAFLGRASRGAVPQDIPSDQFRFRAPGFFGEETSSTTLRRPPPSRRARRAPTMFPQRPLQSGPPFANGGGEQKPQNLGRDCDAGGAGGPTDGRCVGRPTPWNRFIDLLSPSDLPFFLRLFCNCAGEDAGRRKGKERDQRTAKMDVNEFRQAAKEAVDQSKFVTPCLPAPVPGRGLVGCAGHVVSTPCVGTLSETRHAPPPRGPQTCHLTFVRCCAVGEEIASALWRSAIARIGSPCGSWALLELAIERGHGDMGSHPLSLPRPLADYHESVPSRPVVSNVQPGYLRPLLPAEAPLDPEPFADIAADIQSKIMPGITHWSSPGFMAFFPCSSSYPAAIAEMWSNAFNGAHFNWICSPAATELETVTLDWLAQALALPSCFLSGGETHGGGVIHGSASEAILTVMVAARDKYLAARTAHLPEGEDKEEETWRLRSRLVALGSAGAHSSTKKAAQVLGVRFATVPVDEEHGFALQGPALARTLEDLAAKGLEPFYLTATLGTTDVCAVDDFPGIVNALAPRAGTATEVWVHVDAAYAGSALLLDENKSLTQPMADFHSFNFNPHKWMLTTFDCSAVWVRSRADLISALSIKPPYLRNQFSDGDLVTDYRDWQIPLGRRFRSLKLWVVLRSYGLRGLQAHVRKGVSLCENLETKLRQRPDLFTIFTPARFALLSFRLAGHNEEQVNRRTEALYEQINAAGQFYLTSTVINGKFAIRICTGVAATQPEHIQKVFEALVEGTERLVANEEKTVHSLEENGVKTNGVKANGIAKNGVETNGITSNGAAR</sequence>
<protein>
    <recommendedName>
        <fullName evidence="17">Transmembrane 9 superfamily member</fullName>
    </recommendedName>
</protein>
<dbReference type="Gene3D" id="1.20.1340.10">
    <property type="entry name" value="dopa decarboxylase, N-terminal domain"/>
    <property type="match status" value="1"/>
</dbReference>
<feature type="transmembrane region" description="Helical" evidence="14">
    <location>
        <begin position="722"/>
        <end position="745"/>
    </location>
</feature>
<name>A0ABR0BZJ4_PURLI</name>
<dbReference type="PROSITE" id="PS00392">
    <property type="entry name" value="DDC_GAD_HDC_YDC"/>
    <property type="match status" value="1"/>
</dbReference>
<evidence type="ECO:0000256" key="14">
    <source>
        <dbReference type="SAM" id="Phobius"/>
    </source>
</evidence>
<evidence type="ECO:0008006" key="17">
    <source>
        <dbReference type="Google" id="ProtNLM"/>
    </source>
</evidence>
<comment type="subcellular location">
    <subcellularLocation>
        <location evidence="3">Golgi apparatus</location>
    </subcellularLocation>
    <subcellularLocation>
        <location evidence="2">Membrane</location>
        <topology evidence="2">Multi-pass membrane protein</topology>
    </subcellularLocation>
</comment>
<dbReference type="Pfam" id="PF02990">
    <property type="entry name" value="EMP70"/>
    <property type="match status" value="1"/>
</dbReference>
<keyword evidence="10" id="KW-0333">Golgi apparatus</keyword>
<keyword evidence="6 14" id="KW-0812">Transmembrane</keyword>
<feature type="transmembrane region" description="Helical" evidence="14">
    <location>
        <begin position="631"/>
        <end position="655"/>
    </location>
</feature>
<dbReference type="Gene3D" id="3.90.1150.10">
    <property type="entry name" value="Aspartate Aminotransferase, domain 1"/>
    <property type="match status" value="1"/>
</dbReference>
<gene>
    <name evidence="15" type="ORF">Purlil1_6085</name>
</gene>
<feature type="region of interest" description="Disordered" evidence="13">
    <location>
        <begin position="501"/>
        <end position="527"/>
    </location>
</feature>
<feature type="transmembrane region" description="Helical" evidence="14">
    <location>
        <begin position="852"/>
        <end position="870"/>
    </location>
</feature>
<evidence type="ECO:0000256" key="1">
    <source>
        <dbReference type="ARBA" id="ARBA00001933"/>
    </source>
</evidence>
<dbReference type="PANTHER" id="PTHR10766">
    <property type="entry name" value="TRANSMEMBRANE 9 SUPERFAMILY PROTEIN"/>
    <property type="match status" value="1"/>
</dbReference>
<evidence type="ECO:0000313" key="16">
    <source>
        <dbReference type="Proteomes" id="UP001287286"/>
    </source>
</evidence>
<evidence type="ECO:0000256" key="8">
    <source>
        <dbReference type="ARBA" id="ARBA00022898"/>
    </source>
</evidence>
<dbReference type="Proteomes" id="UP001287286">
    <property type="component" value="Unassembled WGS sequence"/>
</dbReference>
<dbReference type="InterPro" id="IPR015424">
    <property type="entry name" value="PyrdxlP-dep_Trfase"/>
</dbReference>
<comment type="similarity">
    <text evidence="4">Belongs to the nonaspanin (TM9SF) (TC 9.A.2) family.</text>
</comment>
<dbReference type="PANTHER" id="PTHR10766:SF55">
    <property type="entry name" value="TRANSMEMBRANE 9 SUPERFAMILY MEMBER 4"/>
    <property type="match status" value="1"/>
</dbReference>
<proteinExistence type="inferred from homology"/>
<keyword evidence="9 14" id="KW-1133">Transmembrane helix</keyword>
<keyword evidence="7" id="KW-0732">Signal</keyword>
<evidence type="ECO:0000256" key="3">
    <source>
        <dbReference type="ARBA" id="ARBA00004555"/>
    </source>
</evidence>
<dbReference type="InterPro" id="IPR002129">
    <property type="entry name" value="PyrdxlP-dep_de-COase"/>
</dbReference>
<dbReference type="InterPro" id="IPR021115">
    <property type="entry name" value="Pyridoxal-P_BS"/>
</dbReference>
<feature type="transmembrane region" description="Helical" evidence="14">
    <location>
        <begin position="793"/>
        <end position="811"/>
    </location>
</feature>
<keyword evidence="11 14" id="KW-0472">Membrane</keyword>
<evidence type="ECO:0000256" key="10">
    <source>
        <dbReference type="ARBA" id="ARBA00023034"/>
    </source>
</evidence>
<dbReference type="InterPro" id="IPR010977">
    <property type="entry name" value="Aromatic_deC"/>
</dbReference>
<organism evidence="15 16">
    <name type="scientific">Purpureocillium lilacinum</name>
    <name type="common">Paecilomyces lilacinus</name>
    <dbReference type="NCBI Taxonomy" id="33203"/>
    <lineage>
        <taxon>Eukaryota</taxon>
        <taxon>Fungi</taxon>
        <taxon>Dikarya</taxon>
        <taxon>Ascomycota</taxon>
        <taxon>Pezizomycotina</taxon>
        <taxon>Sordariomycetes</taxon>
        <taxon>Hypocreomycetidae</taxon>
        <taxon>Hypocreales</taxon>
        <taxon>Ophiocordycipitaceae</taxon>
        <taxon>Purpureocillium</taxon>
    </lineage>
</organism>
<accession>A0ABR0BZJ4</accession>
<keyword evidence="8" id="KW-0663">Pyridoxal phosphate</keyword>
<dbReference type="InterPro" id="IPR004240">
    <property type="entry name" value="EMP70"/>
</dbReference>
<keyword evidence="16" id="KW-1185">Reference proteome</keyword>
<dbReference type="Pfam" id="PF00282">
    <property type="entry name" value="Pyridoxal_deC"/>
    <property type="match status" value="1"/>
</dbReference>
<feature type="transmembrane region" description="Helical" evidence="14">
    <location>
        <begin position="561"/>
        <end position="588"/>
    </location>
</feature>
<evidence type="ECO:0000256" key="11">
    <source>
        <dbReference type="ARBA" id="ARBA00023136"/>
    </source>
</evidence>
<evidence type="ECO:0000313" key="15">
    <source>
        <dbReference type="EMBL" id="KAK4089516.1"/>
    </source>
</evidence>
<feature type="transmembrane region" description="Helical" evidence="14">
    <location>
        <begin position="594"/>
        <end position="619"/>
    </location>
</feature>
<dbReference type="InterPro" id="IPR015421">
    <property type="entry name" value="PyrdxlP-dep_Trfase_major"/>
</dbReference>
<evidence type="ECO:0000256" key="2">
    <source>
        <dbReference type="ARBA" id="ARBA00004141"/>
    </source>
</evidence>
<evidence type="ECO:0000256" key="4">
    <source>
        <dbReference type="ARBA" id="ARBA00005227"/>
    </source>
</evidence>
<comment type="similarity">
    <text evidence="5">Belongs to the group II decarboxylase family.</text>
</comment>
<evidence type="ECO:0000256" key="7">
    <source>
        <dbReference type="ARBA" id="ARBA00022729"/>
    </source>
</evidence>
<evidence type="ECO:0000256" key="5">
    <source>
        <dbReference type="ARBA" id="ARBA00009533"/>
    </source>
</evidence>
<feature type="transmembrane region" description="Helical" evidence="14">
    <location>
        <begin position="751"/>
        <end position="781"/>
    </location>
</feature>